<dbReference type="AlphaFoldDB" id="A0A1I9G7T4"/>
<dbReference type="EMBL" id="LN860546">
    <property type="protein sequence ID" value="CDQ07539.1"/>
    <property type="molecule type" value="Genomic_DNA"/>
</dbReference>
<accession>A0A1I9G7T4</accession>
<organism evidence="4">
    <name type="scientific">Brugia malayi</name>
    <name type="common">Filarial nematode worm</name>
    <dbReference type="NCBI Taxonomy" id="6279"/>
    <lineage>
        <taxon>Eukaryota</taxon>
        <taxon>Metazoa</taxon>
        <taxon>Ecdysozoa</taxon>
        <taxon>Nematoda</taxon>
        <taxon>Chromadorea</taxon>
        <taxon>Rhabditida</taxon>
        <taxon>Spirurina</taxon>
        <taxon>Spiruromorpha</taxon>
        <taxon>Filarioidea</taxon>
        <taxon>Onchocercidae</taxon>
        <taxon>Brugia</taxon>
    </lineage>
</organism>
<evidence type="ECO:0000256" key="3">
    <source>
        <dbReference type="ARBA" id="ARBA00023170"/>
    </source>
</evidence>
<evidence type="ECO:0000256" key="1">
    <source>
        <dbReference type="ARBA" id="ARBA00023015"/>
    </source>
</evidence>
<reference evidence="4" key="1">
    <citation type="journal article" date="2007" name="Science">
        <title>Draft genome of the filarial nematode parasite Brugia malayi.</title>
        <authorList>
            <person name="Ghedin E."/>
            <person name="Wang S."/>
            <person name="Spiro D."/>
            <person name="Caler E."/>
            <person name="Zhao Q."/>
            <person name="Crabtree J."/>
            <person name="Allen J.E."/>
            <person name="Delcher A.L."/>
            <person name="Guiliano D.B."/>
            <person name="Miranda-Saavedra D."/>
            <person name="Angiuoli S.V."/>
            <person name="Creasy T."/>
            <person name="Amedeo P."/>
            <person name="Haas B."/>
            <person name="El-Sayed N.M."/>
            <person name="Wortman J.R."/>
            <person name="Feldblyum T."/>
            <person name="Tallon L."/>
            <person name="Schatz M."/>
            <person name="Shumway M."/>
            <person name="Koo H."/>
            <person name="Salzberg S.L."/>
            <person name="Schobel S."/>
            <person name="Pertea M."/>
            <person name="Pop M."/>
            <person name="White O."/>
            <person name="Barton G.J."/>
            <person name="Carlow C.K."/>
            <person name="Crawford M.J."/>
            <person name="Daub J."/>
            <person name="Dimmic M.W."/>
            <person name="Estes C.F."/>
            <person name="Foster J.M."/>
            <person name="Ganatra M."/>
            <person name="Gregory W.F."/>
            <person name="Johnson N.M."/>
            <person name="Jin J."/>
            <person name="Komuniecki R."/>
            <person name="Korf I."/>
            <person name="Kumar S."/>
            <person name="Laney S."/>
            <person name="Li B.W."/>
            <person name="Li W."/>
            <person name="Lindblom T.H."/>
            <person name="Lustigman S."/>
            <person name="Ma D."/>
            <person name="Maina C.V."/>
            <person name="Martin D.M."/>
            <person name="McCarter J.P."/>
            <person name="McReynolds L."/>
            <person name="Mitreva M."/>
            <person name="Nutman T.B."/>
            <person name="Parkinson J."/>
            <person name="Peregrin-Alvarez J.M."/>
            <person name="Poole C."/>
            <person name="Ren Q."/>
            <person name="Saunders L."/>
            <person name="Sluder A.E."/>
            <person name="Smith K."/>
            <person name="Stanke M."/>
            <person name="Unnasch T.R."/>
            <person name="Ware J."/>
            <person name="Wei A.D."/>
            <person name="Weil G."/>
            <person name="Williams D.J."/>
            <person name="Zhang Y."/>
            <person name="Williams S.A."/>
            <person name="Fraser-Liggett C."/>
            <person name="Slatko B."/>
            <person name="Blaxter M.L."/>
            <person name="Scott A.L."/>
        </authorList>
    </citation>
    <scope>NUCLEOTIDE SEQUENCE</scope>
    <source>
        <strain evidence="4">FR3</strain>
    </source>
</reference>
<name>A0A1I9G7T4_BRUMA</name>
<keyword evidence="2" id="KW-0804">Transcription</keyword>
<reference evidence="4" key="2">
    <citation type="submission" date="2012-12" db="EMBL/GenBank/DDBJ databases">
        <authorList>
            <consortium name="WormBase Consortium"/>
            <person name="Ghedin E."/>
            <person name="Paulini M."/>
        </authorList>
    </citation>
    <scope>NUCLEOTIDE SEQUENCE</scope>
    <source>
        <strain evidence="4">FR3</strain>
    </source>
</reference>
<keyword evidence="3" id="KW-0675">Receptor</keyword>
<gene>
    <name evidence="4" type="primary">Bm11849</name>
    <name evidence="4" type="ORF">BM_Bm11849</name>
</gene>
<protein>
    <submittedName>
        <fullName evidence="4">Bm11849</fullName>
    </submittedName>
</protein>
<keyword evidence="1" id="KW-0805">Transcription regulation</keyword>
<evidence type="ECO:0000313" key="4">
    <source>
        <dbReference type="EMBL" id="CDQ07539.1"/>
    </source>
</evidence>
<evidence type="ECO:0000256" key="2">
    <source>
        <dbReference type="ARBA" id="ARBA00023163"/>
    </source>
</evidence>
<dbReference type="InterPro" id="IPR035500">
    <property type="entry name" value="NHR-like_dom_sf"/>
</dbReference>
<proteinExistence type="predicted"/>
<sequence>MYGHEARSRYERLPESLRILRTISQNAITLFLGRVDPNQSEALPKEFFKTT</sequence>
<dbReference type="Gene3D" id="1.10.565.10">
    <property type="entry name" value="Retinoid X Receptor"/>
    <property type="match status" value="1"/>
</dbReference>